<dbReference type="EMBL" id="JACHFM010000001">
    <property type="protein sequence ID" value="MBB5220087.1"/>
    <property type="molecule type" value="Genomic_DNA"/>
</dbReference>
<gene>
    <name evidence="2" type="ORF">HNP73_000008</name>
</gene>
<evidence type="ECO:0000313" key="2">
    <source>
        <dbReference type="EMBL" id="MBB5220087.1"/>
    </source>
</evidence>
<sequence>MVARFIPCCPAACDGVGFVCRFSFALALGVGQSRSSSVRFPPLDRVPEQARGVGQFVALADGEDEQTLAFVGRADFRRREEACRKAVAHADQSCGDFGEAEAEMMGDILEEDEGRLDLADDAGDMRPEVPRVVRATALARDGERLARIARSDDVHRAAPRAAVEGSNVVPDRRAIQGRIFHPRHESGRGVGFPFDMAHSTISGEGDGEPEVEPARARAEGEAEEACFSGSGSASGGR</sequence>
<dbReference type="AlphaFoldDB" id="A0A840SE81"/>
<protein>
    <submittedName>
        <fullName evidence="2">Uncharacterized protein</fullName>
    </submittedName>
</protein>
<reference evidence="2 3" key="1">
    <citation type="submission" date="2020-08" db="EMBL/GenBank/DDBJ databases">
        <title>Genomic Encyclopedia of Type Strains, Phase IV (KMG-IV): sequencing the most valuable type-strain genomes for metagenomic binning, comparative biology and taxonomic classification.</title>
        <authorList>
            <person name="Goeker M."/>
        </authorList>
    </citation>
    <scope>NUCLEOTIDE SEQUENCE [LARGE SCALE GENOMIC DNA]</scope>
    <source>
        <strain evidence="2 3">DSM 101730</strain>
    </source>
</reference>
<dbReference type="Proteomes" id="UP000549457">
    <property type="component" value="Unassembled WGS sequence"/>
</dbReference>
<organism evidence="2 3">
    <name type="scientific">Amaricoccus macauensis</name>
    <dbReference type="NCBI Taxonomy" id="57001"/>
    <lineage>
        <taxon>Bacteria</taxon>
        <taxon>Pseudomonadati</taxon>
        <taxon>Pseudomonadota</taxon>
        <taxon>Alphaproteobacteria</taxon>
        <taxon>Rhodobacterales</taxon>
        <taxon>Paracoccaceae</taxon>
        <taxon>Amaricoccus</taxon>
    </lineage>
</organism>
<accession>A0A840SE81</accession>
<evidence type="ECO:0000256" key="1">
    <source>
        <dbReference type="SAM" id="MobiDB-lite"/>
    </source>
</evidence>
<feature type="region of interest" description="Disordered" evidence="1">
    <location>
        <begin position="195"/>
        <end position="237"/>
    </location>
</feature>
<proteinExistence type="predicted"/>
<comment type="caution">
    <text evidence="2">The sequence shown here is derived from an EMBL/GenBank/DDBJ whole genome shotgun (WGS) entry which is preliminary data.</text>
</comment>
<name>A0A840SE81_9RHOB</name>
<evidence type="ECO:0000313" key="3">
    <source>
        <dbReference type="Proteomes" id="UP000549457"/>
    </source>
</evidence>
<dbReference type="AntiFam" id="ANF00163">
    <property type="entry name" value="Shadow ORF (opposite pspPIM)"/>
</dbReference>
<keyword evidence="3" id="KW-1185">Reference proteome</keyword>